<keyword evidence="4 6" id="KW-1133">Transmembrane helix</keyword>
<keyword evidence="7" id="KW-1185">Reference proteome</keyword>
<evidence type="ECO:0000256" key="5">
    <source>
        <dbReference type="ARBA" id="ARBA00023136"/>
    </source>
</evidence>
<feature type="transmembrane region" description="Helical" evidence="6">
    <location>
        <begin position="52"/>
        <end position="74"/>
    </location>
</feature>
<accession>A0A6J1KQP4</accession>
<reference evidence="8" key="1">
    <citation type="submission" date="2025-08" db="UniProtKB">
        <authorList>
            <consortium name="RefSeq"/>
        </authorList>
    </citation>
    <scope>IDENTIFICATION</scope>
    <source>
        <tissue evidence="8">Young leaves</tissue>
    </source>
</reference>
<protein>
    <submittedName>
        <fullName evidence="8">Peroxisomal membrane protein PMP22 isoform X2</fullName>
    </submittedName>
</protein>
<evidence type="ECO:0000313" key="8">
    <source>
        <dbReference type="RefSeq" id="XP_023003050.1"/>
    </source>
</evidence>
<proteinExistence type="inferred from homology"/>
<gene>
    <name evidence="8" type="primary">LOC111496773</name>
</gene>
<name>A0A6J1KQP4_CUCMA</name>
<dbReference type="RefSeq" id="XP_023003050.1">
    <property type="nucleotide sequence ID" value="XM_023147282.1"/>
</dbReference>
<comment type="similarity">
    <text evidence="2 6">Belongs to the peroxisomal membrane protein PXMP2/4 family.</text>
</comment>
<dbReference type="Proteomes" id="UP000504608">
    <property type="component" value="Unplaced"/>
</dbReference>
<comment type="subcellular location">
    <subcellularLocation>
        <location evidence="1">Membrane</location>
        <topology evidence="1">Multi-pass membrane protein</topology>
    </subcellularLocation>
</comment>
<evidence type="ECO:0000256" key="2">
    <source>
        <dbReference type="ARBA" id="ARBA00006824"/>
    </source>
</evidence>
<dbReference type="GO" id="GO:0016020">
    <property type="term" value="C:membrane"/>
    <property type="evidence" value="ECO:0007669"/>
    <property type="project" value="UniProtKB-SubCell"/>
</dbReference>
<dbReference type="GO" id="GO:0005737">
    <property type="term" value="C:cytoplasm"/>
    <property type="evidence" value="ECO:0007669"/>
    <property type="project" value="TreeGrafter"/>
</dbReference>
<dbReference type="GeneID" id="111496773"/>
<dbReference type="AlphaFoldDB" id="A0A6J1KQP4"/>
<dbReference type="PANTHER" id="PTHR11266:SF86">
    <property type="entry name" value="PEROXISOMAL MEMBRANE PROTEIN PMP22"/>
    <property type="match status" value="1"/>
</dbReference>
<evidence type="ECO:0000256" key="6">
    <source>
        <dbReference type="RuleBase" id="RU363053"/>
    </source>
</evidence>
<keyword evidence="5 6" id="KW-0472">Membrane</keyword>
<dbReference type="PANTHER" id="PTHR11266">
    <property type="entry name" value="PEROXISOMAL MEMBRANE PROTEIN 2, PXMP2 MPV17"/>
    <property type="match status" value="1"/>
</dbReference>
<sequence>MSLAKKAFEKYVSQLYQHPLRTKVITSGVLVAINDVTSQKLIGIQKLQLRRILLKVLYGCLYLGPFGHFLHQILDKIFQGKRDSKTVAKKVLVEQLTSSPLSHFVFLVYYGLIIETMASFSNNSTNLGLNERDRTRKAEWVDQFLLLVFKFIFTCNS</sequence>
<evidence type="ECO:0000256" key="4">
    <source>
        <dbReference type="ARBA" id="ARBA00022989"/>
    </source>
</evidence>
<keyword evidence="3 6" id="KW-0812">Transmembrane</keyword>
<organism evidence="7 8">
    <name type="scientific">Cucurbita maxima</name>
    <name type="common">Pumpkin</name>
    <name type="synonym">Winter squash</name>
    <dbReference type="NCBI Taxonomy" id="3661"/>
    <lineage>
        <taxon>Eukaryota</taxon>
        <taxon>Viridiplantae</taxon>
        <taxon>Streptophyta</taxon>
        <taxon>Embryophyta</taxon>
        <taxon>Tracheophyta</taxon>
        <taxon>Spermatophyta</taxon>
        <taxon>Magnoliopsida</taxon>
        <taxon>eudicotyledons</taxon>
        <taxon>Gunneridae</taxon>
        <taxon>Pentapetalae</taxon>
        <taxon>rosids</taxon>
        <taxon>fabids</taxon>
        <taxon>Cucurbitales</taxon>
        <taxon>Cucurbitaceae</taxon>
        <taxon>Cucurbiteae</taxon>
        <taxon>Cucurbita</taxon>
    </lineage>
</organism>
<evidence type="ECO:0000256" key="1">
    <source>
        <dbReference type="ARBA" id="ARBA00004141"/>
    </source>
</evidence>
<evidence type="ECO:0000256" key="3">
    <source>
        <dbReference type="ARBA" id="ARBA00022692"/>
    </source>
</evidence>
<dbReference type="InterPro" id="IPR007248">
    <property type="entry name" value="Mpv17_PMP22"/>
</dbReference>
<feature type="transmembrane region" description="Helical" evidence="6">
    <location>
        <begin position="101"/>
        <end position="120"/>
    </location>
</feature>
<evidence type="ECO:0000313" key="7">
    <source>
        <dbReference type="Proteomes" id="UP000504608"/>
    </source>
</evidence>